<protein>
    <submittedName>
        <fullName evidence="1">Uncharacterized protein</fullName>
    </submittedName>
</protein>
<organism evidence="1">
    <name type="scientific">Oryza sativa subsp. japonica</name>
    <name type="common">Rice</name>
    <dbReference type="NCBI Taxonomy" id="39947"/>
    <lineage>
        <taxon>Eukaryota</taxon>
        <taxon>Viridiplantae</taxon>
        <taxon>Streptophyta</taxon>
        <taxon>Embryophyta</taxon>
        <taxon>Tracheophyta</taxon>
        <taxon>Spermatophyta</taxon>
        <taxon>Magnoliopsida</taxon>
        <taxon>Liliopsida</taxon>
        <taxon>Poales</taxon>
        <taxon>Poaceae</taxon>
        <taxon>BOP clade</taxon>
        <taxon>Oryzoideae</taxon>
        <taxon>Oryzeae</taxon>
        <taxon>Oryzinae</taxon>
        <taxon>Oryza</taxon>
        <taxon>Oryza sativa</taxon>
    </lineage>
</organism>
<dbReference type="Pfam" id="PF07224">
    <property type="entry name" value="Chlorophyllase"/>
    <property type="match status" value="1"/>
</dbReference>
<dbReference type="InterPro" id="IPR017395">
    <property type="entry name" value="Chlorophyllase-like"/>
</dbReference>
<accession>A3A5M5</accession>
<gene>
    <name evidence="1" type="ORF">OsJ_06283</name>
</gene>
<reference evidence="1" key="2">
    <citation type="submission" date="2008-12" db="EMBL/GenBank/DDBJ databases">
        <title>Improved gene annotation of the rice (Oryza sativa) genomes.</title>
        <authorList>
            <person name="Wang J."/>
            <person name="Li R."/>
            <person name="Fan W."/>
            <person name="Huang Q."/>
            <person name="Zhang J."/>
            <person name="Zhou Y."/>
            <person name="Hu Y."/>
            <person name="Zi S."/>
            <person name="Li J."/>
            <person name="Ni P."/>
            <person name="Zheng H."/>
            <person name="Zhang Y."/>
            <person name="Zhao M."/>
            <person name="Hao Q."/>
            <person name="McDermott J."/>
            <person name="Samudrala R."/>
            <person name="Kristiansen K."/>
            <person name="Wong G.K.-S."/>
        </authorList>
    </citation>
    <scope>NUCLEOTIDE SEQUENCE</scope>
</reference>
<dbReference type="PANTHER" id="PTHR33428">
    <property type="entry name" value="CHLOROPHYLLASE-2, CHLOROPLASTIC"/>
    <property type="match status" value="1"/>
</dbReference>
<dbReference type="EMBL" id="CM000139">
    <property type="protein sequence ID" value="EAZ22614.1"/>
    <property type="molecule type" value="Genomic_DNA"/>
</dbReference>
<sequence>MRAKDEEEVLGTTPNERSLRVRPRHVGGPPCAPAGVNHCEFYDECAPPRYHFVLRDNGHLDMLDDGVPYAINNCMCMRNLGDTKEVARRTIGGLMVAFLRDALEDQHDDLKLVLKVGVNPGLAPAVIKPVAYDLA</sequence>
<reference evidence="1" key="1">
    <citation type="journal article" date="2005" name="PLoS Biol.">
        <title>The genomes of Oryza sativa: a history of duplications.</title>
        <authorList>
            <person name="Yu J."/>
            <person name="Wang J."/>
            <person name="Lin W."/>
            <person name="Li S."/>
            <person name="Li H."/>
            <person name="Zhou J."/>
            <person name="Ni P."/>
            <person name="Dong W."/>
            <person name="Hu S."/>
            <person name="Zeng C."/>
            <person name="Zhang J."/>
            <person name="Zhang Y."/>
            <person name="Li R."/>
            <person name="Xu Z."/>
            <person name="Li S."/>
            <person name="Li X."/>
            <person name="Zheng H."/>
            <person name="Cong L."/>
            <person name="Lin L."/>
            <person name="Yin J."/>
            <person name="Geng J."/>
            <person name="Li G."/>
            <person name="Shi J."/>
            <person name="Liu J."/>
            <person name="Lv H."/>
            <person name="Li J."/>
            <person name="Wang J."/>
            <person name="Deng Y."/>
            <person name="Ran L."/>
            <person name="Shi X."/>
            <person name="Wang X."/>
            <person name="Wu Q."/>
            <person name="Li C."/>
            <person name="Ren X."/>
            <person name="Wang J."/>
            <person name="Wang X."/>
            <person name="Li D."/>
            <person name="Liu D."/>
            <person name="Zhang X."/>
            <person name="Ji Z."/>
            <person name="Zhao W."/>
            <person name="Sun Y."/>
            <person name="Zhang Z."/>
            <person name="Bao J."/>
            <person name="Han Y."/>
            <person name="Dong L."/>
            <person name="Ji J."/>
            <person name="Chen P."/>
            <person name="Wu S."/>
            <person name="Liu J."/>
            <person name="Xiao Y."/>
            <person name="Bu D."/>
            <person name="Tan J."/>
            <person name="Yang L."/>
            <person name="Ye C."/>
            <person name="Zhang J."/>
            <person name="Xu J."/>
            <person name="Zhou Y."/>
            <person name="Yu Y."/>
            <person name="Zhang B."/>
            <person name="Zhuang S."/>
            <person name="Wei H."/>
            <person name="Liu B."/>
            <person name="Lei M."/>
            <person name="Yu H."/>
            <person name="Li Y."/>
            <person name="Xu H."/>
            <person name="Wei S."/>
            <person name="He X."/>
            <person name="Fang L."/>
            <person name="Zhang Z."/>
            <person name="Zhang Y."/>
            <person name="Huang X."/>
            <person name="Su Z."/>
            <person name="Tong W."/>
            <person name="Li J."/>
            <person name="Tong Z."/>
            <person name="Li S."/>
            <person name="Ye J."/>
            <person name="Wang L."/>
            <person name="Fang L."/>
            <person name="Lei T."/>
            <person name="Chen C."/>
            <person name="Chen H."/>
            <person name="Xu Z."/>
            <person name="Li H."/>
            <person name="Huang H."/>
            <person name="Zhang F."/>
            <person name="Xu H."/>
            <person name="Li N."/>
            <person name="Zhao C."/>
            <person name="Li S."/>
            <person name="Dong L."/>
            <person name="Huang Y."/>
            <person name="Li L."/>
            <person name="Xi Y."/>
            <person name="Qi Q."/>
            <person name="Li W."/>
            <person name="Zhang B."/>
            <person name="Hu W."/>
            <person name="Zhang Y."/>
            <person name="Tian X."/>
            <person name="Jiao Y."/>
            <person name="Liang X."/>
            <person name="Jin J."/>
            <person name="Gao L."/>
            <person name="Zheng W."/>
            <person name="Hao B."/>
            <person name="Liu S."/>
            <person name="Wang W."/>
            <person name="Yuan L."/>
            <person name="Cao M."/>
            <person name="McDermott J."/>
            <person name="Samudrala R."/>
            <person name="Wang J."/>
            <person name="Wong G.K."/>
            <person name="Yang H."/>
        </authorList>
    </citation>
    <scope>NUCLEOTIDE SEQUENCE [LARGE SCALE GENOMIC DNA]</scope>
</reference>
<dbReference type="Proteomes" id="UP000007752">
    <property type="component" value="Chromosome 2"/>
</dbReference>
<dbReference type="AlphaFoldDB" id="A3A5M5"/>
<evidence type="ECO:0000313" key="1">
    <source>
        <dbReference type="EMBL" id="EAZ22614.1"/>
    </source>
</evidence>
<dbReference type="PANTHER" id="PTHR33428:SF9">
    <property type="entry name" value="CHLOROPHYLLASE-1"/>
    <property type="match status" value="1"/>
</dbReference>
<name>A3A5M5_ORYSJ</name>
<dbReference type="HOGENOM" id="CLU_2042373_0_0_1"/>
<proteinExistence type="predicted"/>